<feature type="coiled-coil region" evidence="1">
    <location>
        <begin position="20"/>
        <end position="47"/>
    </location>
</feature>
<accession>A0A212J4R8</accession>
<gene>
    <name evidence="2" type="ORF">KL86CLO1_10515</name>
</gene>
<name>A0A212J4R8_9FIRM</name>
<dbReference type="EMBL" id="FLUN01000001">
    <property type="protein sequence ID" value="SBV94448.1"/>
    <property type="molecule type" value="Genomic_DNA"/>
</dbReference>
<protein>
    <recommendedName>
        <fullName evidence="3">Phage tail collar domain-containing protein</fullName>
    </recommendedName>
</protein>
<organism evidence="2">
    <name type="scientific">uncultured Eubacteriales bacterium</name>
    <dbReference type="NCBI Taxonomy" id="172733"/>
    <lineage>
        <taxon>Bacteria</taxon>
        <taxon>Bacillati</taxon>
        <taxon>Bacillota</taxon>
        <taxon>Clostridia</taxon>
        <taxon>Eubacteriales</taxon>
        <taxon>environmental samples</taxon>
    </lineage>
</organism>
<dbReference type="AlphaFoldDB" id="A0A212J4R8"/>
<evidence type="ECO:0000313" key="2">
    <source>
        <dbReference type="EMBL" id="SBV94448.1"/>
    </source>
</evidence>
<evidence type="ECO:0008006" key="3">
    <source>
        <dbReference type="Google" id="ProtNLM"/>
    </source>
</evidence>
<sequence length="485" mass="49053">MQETEHYKLKKPAVTDFYNIADQNENADKLEAALDGLETGKEALVKNASEKSAPADADSLAIIDSADSSKTKRLTWSNLKAVLKTWLDSLYATVSHNHAWSAITGKPTAFTPTSHAATHKTGGADALTPADVGAAAASHTHGSLTNDGKIGATADLPIFTGTGGALATKTAAAARTALGVPSVADTTALLTLPPWVRIATYETAGAFTWTAPDLFNGANYDIGGWMCGGGGAGGVALRNSGTTTYYYQAVGGASGRARAFKMTVTPGQVYNLVVGVGGAAAVAATSLYANGNSGGSTSFNGISVDGGEGGKYAYDSSSDFSYKSLPAAIGAQCSVGLTQPLSTSSLYLFNTFLMTMNPFGGVLVPHSLRVRDGSPIYDFWNLGMVGFPNECFDPFACEQRLGAGASALYTVSSSPSGILFPPGLNPTSGLGGGAGSITNGTPAGDATAPGCGGGALCYAASGPIASRNGAGAPGAVYIYARRVAA</sequence>
<keyword evidence="1" id="KW-0175">Coiled coil</keyword>
<proteinExistence type="predicted"/>
<evidence type="ECO:0000256" key="1">
    <source>
        <dbReference type="SAM" id="Coils"/>
    </source>
</evidence>
<reference evidence="2" key="1">
    <citation type="submission" date="2016-04" db="EMBL/GenBank/DDBJ databases">
        <authorList>
            <person name="Evans L.H."/>
            <person name="Alamgir A."/>
            <person name="Owens N."/>
            <person name="Weber N.D."/>
            <person name="Virtaneva K."/>
            <person name="Barbian K."/>
            <person name="Babar A."/>
            <person name="Rosenke K."/>
        </authorList>
    </citation>
    <scope>NUCLEOTIDE SEQUENCE</scope>
    <source>
        <strain evidence="2">86</strain>
    </source>
</reference>